<keyword evidence="1" id="KW-0472">Membrane</keyword>
<dbReference type="EMBL" id="CAJJDP010000207">
    <property type="protein sequence ID" value="CAD8215082.1"/>
    <property type="molecule type" value="Genomic_DNA"/>
</dbReference>
<reference evidence="2" key="1">
    <citation type="submission" date="2021-01" db="EMBL/GenBank/DDBJ databases">
        <authorList>
            <consortium name="Genoscope - CEA"/>
            <person name="William W."/>
        </authorList>
    </citation>
    <scope>NUCLEOTIDE SEQUENCE</scope>
</reference>
<keyword evidence="1" id="KW-1133">Transmembrane helix</keyword>
<protein>
    <submittedName>
        <fullName evidence="2">Uncharacterized protein</fullName>
    </submittedName>
</protein>
<sequence length="37" mass="4411">MMRVCSVKLGTILNFEIYLFIISSWLKKAYVHMQEAF</sequence>
<feature type="transmembrane region" description="Helical" evidence="1">
    <location>
        <begin position="7"/>
        <end position="26"/>
    </location>
</feature>
<proteinExistence type="predicted"/>
<comment type="caution">
    <text evidence="2">The sequence shown here is derived from an EMBL/GenBank/DDBJ whole genome shotgun (WGS) entry which is preliminary data.</text>
</comment>
<accession>A0A8S1YRB7</accession>
<evidence type="ECO:0000313" key="2">
    <source>
        <dbReference type="EMBL" id="CAD8215082.1"/>
    </source>
</evidence>
<keyword evidence="3" id="KW-1185">Reference proteome</keyword>
<dbReference type="Proteomes" id="UP000683925">
    <property type="component" value="Unassembled WGS sequence"/>
</dbReference>
<organism evidence="2 3">
    <name type="scientific">Paramecium octaurelia</name>
    <dbReference type="NCBI Taxonomy" id="43137"/>
    <lineage>
        <taxon>Eukaryota</taxon>
        <taxon>Sar</taxon>
        <taxon>Alveolata</taxon>
        <taxon>Ciliophora</taxon>
        <taxon>Intramacronucleata</taxon>
        <taxon>Oligohymenophorea</taxon>
        <taxon>Peniculida</taxon>
        <taxon>Parameciidae</taxon>
        <taxon>Paramecium</taxon>
    </lineage>
</organism>
<gene>
    <name evidence="2" type="ORF">POCTA_138.1.T2030002</name>
</gene>
<evidence type="ECO:0000313" key="3">
    <source>
        <dbReference type="Proteomes" id="UP000683925"/>
    </source>
</evidence>
<keyword evidence="1" id="KW-0812">Transmembrane</keyword>
<name>A0A8S1YRB7_PAROT</name>
<dbReference type="AlphaFoldDB" id="A0A8S1YRB7"/>
<evidence type="ECO:0000256" key="1">
    <source>
        <dbReference type="SAM" id="Phobius"/>
    </source>
</evidence>